<keyword evidence="6 9" id="KW-0238">DNA-binding</keyword>
<dbReference type="GO" id="GO:0006313">
    <property type="term" value="P:DNA transposition"/>
    <property type="evidence" value="ECO:0007669"/>
    <property type="project" value="UniProtKB-UniRule"/>
</dbReference>
<dbReference type="InterPro" id="IPR050090">
    <property type="entry name" value="Tyrosine_recombinase_XerCD"/>
</dbReference>
<feature type="active site" evidence="9">
    <location>
        <position position="295"/>
    </location>
</feature>
<feature type="active site" evidence="9">
    <location>
        <position position="272"/>
    </location>
</feature>
<evidence type="ECO:0000256" key="8">
    <source>
        <dbReference type="ARBA" id="ARBA00023306"/>
    </source>
</evidence>
<dbReference type="PANTHER" id="PTHR30349:SF77">
    <property type="entry name" value="TYROSINE RECOMBINASE XERC"/>
    <property type="match status" value="1"/>
</dbReference>
<dbReference type="GO" id="GO:0051301">
    <property type="term" value="P:cell division"/>
    <property type="evidence" value="ECO:0007669"/>
    <property type="project" value="UniProtKB-KW"/>
</dbReference>
<dbReference type="RefSeq" id="WP_114620735.1">
    <property type="nucleotide sequence ID" value="NZ_PPTP01000005.1"/>
</dbReference>
<evidence type="ECO:0000256" key="3">
    <source>
        <dbReference type="ARBA" id="ARBA00022618"/>
    </source>
</evidence>
<comment type="subunit">
    <text evidence="9">Forms a cyclic heterotetrameric complex composed of two molecules of XerC and two molecules of XerD.</text>
</comment>
<keyword evidence="5 9" id="KW-0229">DNA integration</keyword>
<dbReference type="SUPFAM" id="SSF56349">
    <property type="entry name" value="DNA breaking-rejoining enzymes"/>
    <property type="match status" value="1"/>
</dbReference>
<dbReference type="InterPro" id="IPR010998">
    <property type="entry name" value="Integrase_recombinase_N"/>
</dbReference>
<evidence type="ECO:0000256" key="6">
    <source>
        <dbReference type="ARBA" id="ARBA00023125"/>
    </source>
</evidence>
<evidence type="ECO:0000313" key="13">
    <source>
        <dbReference type="Proteomes" id="UP000253792"/>
    </source>
</evidence>
<dbReference type="CDD" id="cd00798">
    <property type="entry name" value="INT_XerDC_C"/>
    <property type="match status" value="1"/>
</dbReference>
<dbReference type="InterPro" id="IPR044068">
    <property type="entry name" value="CB"/>
</dbReference>
<gene>
    <name evidence="9" type="primary">xerC</name>
    <name evidence="12" type="ORF">C1880_06265</name>
</gene>
<evidence type="ECO:0000313" key="12">
    <source>
        <dbReference type="EMBL" id="RDB55293.1"/>
    </source>
</evidence>
<keyword evidence="3 9" id="KW-0132">Cell division</keyword>
<keyword evidence="2 9" id="KW-0963">Cytoplasm</keyword>
<feature type="active site" evidence="9">
    <location>
        <position position="174"/>
    </location>
</feature>
<dbReference type="Pfam" id="PF00589">
    <property type="entry name" value="Phage_integrase"/>
    <property type="match status" value="1"/>
</dbReference>
<dbReference type="OrthoDB" id="9801717at2"/>
<dbReference type="PROSITE" id="PS51900">
    <property type="entry name" value="CB"/>
    <property type="match status" value="1"/>
</dbReference>
<reference evidence="12 13" key="1">
    <citation type="journal article" date="2018" name="Elife">
        <title>Discovery and characterization of a prevalent human gut bacterial enzyme sufficient for the inactivation of a family of plant toxins.</title>
        <authorList>
            <person name="Koppel N."/>
            <person name="Bisanz J.E."/>
            <person name="Pandelia M.E."/>
            <person name="Turnbaugh P.J."/>
            <person name="Balskus E.P."/>
        </authorList>
    </citation>
    <scope>NUCLEOTIDE SEQUENCE [LARGE SCALE GENOMIC DNA]</scope>
    <source>
        <strain evidence="13">anaerobia AP69FAA</strain>
    </source>
</reference>
<feature type="active site" evidence="9">
    <location>
        <position position="269"/>
    </location>
</feature>
<dbReference type="Proteomes" id="UP000253792">
    <property type="component" value="Unassembled WGS sequence"/>
</dbReference>
<keyword evidence="8 9" id="KW-0131">Cell cycle</keyword>
<dbReference type="PROSITE" id="PS51898">
    <property type="entry name" value="TYR_RECOMBINASE"/>
    <property type="match status" value="1"/>
</dbReference>
<accession>A0A369L678</accession>
<organism evidence="12 13">
    <name type="scientific">Senegalimassilia anaerobia</name>
    <dbReference type="NCBI Taxonomy" id="1473216"/>
    <lineage>
        <taxon>Bacteria</taxon>
        <taxon>Bacillati</taxon>
        <taxon>Actinomycetota</taxon>
        <taxon>Coriobacteriia</taxon>
        <taxon>Coriobacteriales</taxon>
        <taxon>Coriobacteriaceae</taxon>
        <taxon>Senegalimassilia</taxon>
    </lineage>
</organism>
<comment type="subcellular location">
    <subcellularLocation>
        <location evidence="1 9">Cytoplasm</location>
    </subcellularLocation>
</comment>
<evidence type="ECO:0000256" key="7">
    <source>
        <dbReference type="ARBA" id="ARBA00023172"/>
    </source>
</evidence>
<evidence type="ECO:0000256" key="1">
    <source>
        <dbReference type="ARBA" id="ARBA00004496"/>
    </source>
</evidence>
<dbReference type="Gene3D" id="1.10.443.10">
    <property type="entry name" value="Intergrase catalytic core"/>
    <property type="match status" value="1"/>
</dbReference>
<keyword evidence="13" id="KW-1185">Reference proteome</keyword>
<evidence type="ECO:0000259" key="11">
    <source>
        <dbReference type="PROSITE" id="PS51900"/>
    </source>
</evidence>
<evidence type="ECO:0000256" key="5">
    <source>
        <dbReference type="ARBA" id="ARBA00022908"/>
    </source>
</evidence>
<dbReference type="AlphaFoldDB" id="A0A369L678"/>
<keyword evidence="4 9" id="KW-0159">Chromosome partition</keyword>
<dbReference type="PANTHER" id="PTHR30349">
    <property type="entry name" value="PHAGE INTEGRASE-RELATED"/>
    <property type="match status" value="1"/>
</dbReference>
<feature type="domain" description="Tyr recombinase" evidence="10">
    <location>
        <begin position="125"/>
        <end position="317"/>
    </location>
</feature>
<dbReference type="GO" id="GO:0009037">
    <property type="term" value="F:tyrosine-based site-specific recombinase activity"/>
    <property type="evidence" value="ECO:0007669"/>
    <property type="project" value="UniProtKB-UniRule"/>
</dbReference>
<dbReference type="GO" id="GO:0005737">
    <property type="term" value="C:cytoplasm"/>
    <property type="evidence" value="ECO:0007669"/>
    <property type="project" value="UniProtKB-SubCell"/>
</dbReference>
<feature type="active site" evidence="9">
    <location>
        <position position="198"/>
    </location>
</feature>
<protein>
    <recommendedName>
        <fullName evidence="9">Tyrosine recombinase XerC</fullName>
    </recommendedName>
</protein>
<dbReference type="InterPro" id="IPR002104">
    <property type="entry name" value="Integrase_catalytic"/>
</dbReference>
<dbReference type="GO" id="GO:0003677">
    <property type="term" value="F:DNA binding"/>
    <property type="evidence" value="ECO:0007669"/>
    <property type="project" value="UniProtKB-UniRule"/>
</dbReference>
<dbReference type="Pfam" id="PF02899">
    <property type="entry name" value="Phage_int_SAM_1"/>
    <property type="match status" value="1"/>
</dbReference>
<feature type="active site" description="O-(3'-phospho-DNA)-tyrosine intermediate" evidence="9">
    <location>
        <position position="304"/>
    </location>
</feature>
<sequence length="323" mass="36233">MAPKADAACDDKAPKDVDARLFSAIERFIGSWRTERNPSENTVRAYRIDLLDYARWAKRTCVDGLHPTHRQLRRYLSQLEQAQYSRATVNRRLSAVRTFFQWLNVNGIVSEDPASALSGPKQPQRLPHHLRPQDVVALLGVYGKRVDSQGRDERAPSEMRNQALLEFLYACGARISEASGLLLCAVDFDQGQCRVLGKGSKERIVPLHDLALSSMRTYLLFARPLLVKDKECPYFFVSTRGNQMGTDAMRKMFKQALAAAGLPSTITPHDLRHTFATDVLSGGADLRSVQEMLGHVSLSTTQIYTHTTPERLGAEHHRAHPRG</sequence>
<proteinExistence type="inferred from homology"/>
<evidence type="ECO:0000256" key="9">
    <source>
        <dbReference type="HAMAP-Rule" id="MF_01808"/>
    </source>
</evidence>
<comment type="function">
    <text evidence="9">Site-specific tyrosine recombinase, which acts by catalyzing the cutting and rejoining of the recombining DNA molecules. The XerC-XerD complex is essential to convert dimers of the bacterial chromosome into monomers to permit their segregation at cell division. It also contributes to the segregational stability of plasmids.</text>
</comment>
<comment type="similarity">
    <text evidence="9">Belongs to the 'phage' integrase family. XerC subfamily.</text>
</comment>
<evidence type="ECO:0000259" key="10">
    <source>
        <dbReference type="PROSITE" id="PS51898"/>
    </source>
</evidence>
<dbReference type="InterPro" id="IPR011010">
    <property type="entry name" value="DNA_brk_join_enz"/>
</dbReference>
<evidence type="ECO:0000256" key="2">
    <source>
        <dbReference type="ARBA" id="ARBA00022490"/>
    </source>
</evidence>
<dbReference type="EMBL" id="PPTP01000005">
    <property type="protein sequence ID" value="RDB55293.1"/>
    <property type="molecule type" value="Genomic_DNA"/>
</dbReference>
<dbReference type="STRING" id="1034345.GCA_000236865_00098"/>
<dbReference type="InterPro" id="IPR004107">
    <property type="entry name" value="Integrase_SAM-like_N"/>
</dbReference>
<dbReference type="HAMAP" id="MF_01808">
    <property type="entry name" value="Recomb_XerC_XerD"/>
    <property type="match status" value="1"/>
</dbReference>
<dbReference type="InterPro" id="IPR013762">
    <property type="entry name" value="Integrase-like_cat_sf"/>
</dbReference>
<dbReference type="InterPro" id="IPR023009">
    <property type="entry name" value="Tyrosine_recombinase_XerC/XerD"/>
</dbReference>
<dbReference type="NCBIfam" id="NF001399">
    <property type="entry name" value="PRK00283.1"/>
    <property type="match status" value="1"/>
</dbReference>
<name>A0A369L678_9ACTN</name>
<evidence type="ECO:0000256" key="4">
    <source>
        <dbReference type="ARBA" id="ARBA00022829"/>
    </source>
</evidence>
<comment type="caution">
    <text evidence="12">The sequence shown here is derived from an EMBL/GenBank/DDBJ whole genome shotgun (WGS) entry which is preliminary data.</text>
</comment>
<feature type="domain" description="Core-binding (CB)" evidence="11">
    <location>
        <begin position="19"/>
        <end position="104"/>
    </location>
</feature>
<dbReference type="Gene3D" id="1.10.150.130">
    <property type="match status" value="1"/>
</dbReference>
<dbReference type="GO" id="GO:0007059">
    <property type="term" value="P:chromosome segregation"/>
    <property type="evidence" value="ECO:0007669"/>
    <property type="project" value="UniProtKB-UniRule"/>
</dbReference>
<keyword evidence="7 9" id="KW-0233">DNA recombination</keyword>